<gene>
    <name evidence="1" type="ORF">SAMN04489724_4023</name>
</gene>
<dbReference type="STRING" id="305507.SAMN04489724_4023"/>
<evidence type="ECO:0000313" key="2">
    <source>
        <dbReference type="Proteomes" id="UP000199673"/>
    </source>
</evidence>
<sequence length="290" mass="32598">MLTLRNIRRYKVTLASFKVKKVFLTYILISALGFLALAQEAIGISEGLNFDSSSEKELWEAGQQNPYLLFRAVEAEGSLSDDKWDDLVAILDKKFKKKGTHLNVLRNIFEKSHQQLFKTYEQHSTFNDMMIVGKYDCVSASAALALLLDRYGFHYKVVETDYHVFIVVNHEGNEIILESTLPIGGMITAASEVVSYLEGYKADESVALKSLNQRLGAPKIDLSDNAIFRKVNLTQLAGLQYYNDAISHFNEQSFDKASAQLHKALQLYNSERIEGLKALAEEQASLLASN</sequence>
<keyword evidence="2" id="KW-1185">Reference proteome</keyword>
<evidence type="ECO:0000313" key="1">
    <source>
        <dbReference type="EMBL" id="SFU10606.1"/>
    </source>
</evidence>
<proteinExistence type="predicted"/>
<name>A0A1I7DG75_9BACT</name>
<protein>
    <submittedName>
        <fullName evidence="1">Uncharacterized protein</fullName>
    </submittedName>
</protein>
<dbReference type="AlphaFoldDB" id="A0A1I7DG75"/>
<accession>A0A1I7DG75</accession>
<dbReference type="Proteomes" id="UP000199673">
    <property type="component" value="Unassembled WGS sequence"/>
</dbReference>
<dbReference type="EMBL" id="FPBF01000006">
    <property type="protein sequence ID" value="SFU10606.1"/>
    <property type="molecule type" value="Genomic_DNA"/>
</dbReference>
<reference evidence="2" key="1">
    <citation type="submission" date="2016-10" db="EMBL/GenBank/DDBJ databases">
        <authorList>
            <person name="Varghese N."/>
            <person name="Submissions S."/>
        </authorList>
    </citation>
    <scope>NUCLEOTIDE SEQUENCE [LARGE SCALE GENOMIC DNA]</scope>
    <source>
        <strain evidence="2">DSM 23445</strain>
    </source>
</reference>
<organism evidence="1 2">
    <name type="scientific">Algoriphagus locisalis</name>
    <dbReference type="NCBI Taxonomy" id="305507"/>
    <lineage>
        <taxon>Bacteria</taxon>
        <taxon>Pseudomonadati</taxon>
        <taxon>Bacteroidota</taxon>
        <taxon>Cytophagia</taxon>
        <taxon>Cytophagales</taxon>
        <taxon>Cyclobacteriaceae</taxon>
        <taxon>Algoriphagus</taxon>
    </lineage>
</organism>